<sequence>MKQKMDSPCVAAHSRGMKTYFTPRLLEVTVIHQEPALWKWHVSEANVELAHGYATSQQVAQSSGDRALFAILSVALSK</sequence>
<evidence type="ECO:0000313" key="1">
    <source>
        <dbReference type="EMBL" id="MCG2670701.1"/>
    </source>
</evidence>
<dbReference type="Proteomes" id="UP001139012">
    <property type="component" value="Unassembled WGS sequence"/>
</dbReference>
<evidence type="ECO:0008006" key="3">
    <source>
        <dbReference type="Google" id="ProtNLM"/>
    </source>
</evidence>
<organism evidence="1 2">
    <name type="scientific">Bradyrhizobium zhengyangense</name>
    <dbReference type="NCBI Taxonomy" id="2911009"/>
    <lineage>
        <taxon>Bacteria</taxon>
        <taxon>Pseudomonadati</taxon>
        <taxon>Pseudomonadota</taxon>
        <taxon>Alphaproteobacteria</taxon>
        <taxon>Hyphomicrobiales</taxon>
        <taxon>Nitrobacteraceae</taxon>
        <taxon>Bradyrhizobium</taxon>
    </lineage>
</organism>
<keyword evidence="2" id="KW-1185">Reference proteome</keyword>
<accession>A0ABS9LUL2</accession>
<dbReference type="RefSeq" id="WP_237872564.1">
    <property type="nucleotide sequence ID" value="NZ_JAKLUA010000010.1"/>
</dbReference>
<proteinExistence type="predicted"/>
<gene>
    <name evidence="1" type="ORF">L6637_27400</name>
</gene>
<protein>
    <recommendedName>
        <fullName evidence="3">DUF1508 domain-containing protein</fullName>
    </recommendedName>
</protein>
<comment type="caution">
    <text evidence="1">The sequence shown here is derived from an EMBL/GenBank/DDBJ whole genome shotgun (WGS) entry which is preliminary data.</text>
</comment>
<evidence type="ECO:0000313" key="2">
    <source>
        <dbReference type="Proteomes" id="UP001139012"/>
    </source>
</evidence>
<name>A0ABS9LUL2_9BRAD</name>
<reference evidence="1" key="1">
    <citation type="submission" date="2022-01" db="EMBL/GenBank/DDBJ databases">
        <title>Genome sequnece data of strain Bradyrhizobium sp. nov.</title>
        <authorList>
            <person name="Zhang J."/>
        </authorList>
    </citation>
    <scope>NUCLEOTIDE SEQUENCE</scope>
    <source>
        <strain evidence="1">WYCCWR 12774</strain>
    </source>
</reference>
<dbReference type="EMBL" id="JAKLUA010000010">
    <property type="protein sequence ID" value="MCG2670701.1"/>
    <property type="molecule type" value="Genomic_DNA"/>
</dbReference>